<evidence type="ECO:0000313" key="2">
    <source>
        <dbReference type="Proteomes" id="UP000800040"/>
    </source>
</evidence>
<accession>A0A6A5KT59</accession>
<dbReference type="Proteomes" id="UP000800040">
    <property type="component" value="Unassembled WGS sequence"/>
</dbReference>
<name>A0A6A5KT59_9PLEO</name>
<dbReference type="EMBL" id="ML975259">
    <property type="protein sequence ID" value="KAF1837654.1"/>
    <property type="molecule type" value="Genomic_DNA"/>
</dbReference>
<evidence type="ECO:0000313" key="1">
    <source>
        <dbReference type="EMBL" id="KAF1837654.1"/>
    </source>
</evidence>
<reference evidence="1" key="1">
    <citation type="submission" date="2020-01" db="EMBL/GenBank/DDBJ databases">
        <authorList>
            <consortium name="DOE Joint Genome Institute"/>
            <person name="Haridas S."/>
            <person name="Albert R."/>
            <person name="Binder M."/>
            <person name="Bloem J."/>
            <person name="Labutti K."/>
            <person name="Salamov A."/>
            <person name="Andreopoulos B."/>
            <person name="Baker S.E."/>
            <person name="Barry K."/>
            <person name="Bills G."/>
            <person name="Bluhm B.H."/>
            <person name="Cannon C."/>
            <person name="Castanera R."/>
            <person name="Culley D.E."/>
            <person name="Daum C."/>
            <person name="Ezra D."/>
            <person name="Gonzalez J.B."/>
            <person name="Henrissat B."/>
            <person name="Kuo A."/>
            <person name="Liang C."/>
            <person name="Lipzen A."/>
            <person name="Lutzoni F."/>
            <person name="Magnuson J."/>
            <person name="Mondo S."/>
            <person name="Nolan M."/>
            <person name="Ohm R."/>
            <person name="Pangilinan J."/>
            <person name="Park H.-J."/>
            <person name="Ramirez L."/>
            <person name="Alfaro M."/>
            <person name="Sun H."/>
            <person name="Tritt A."/>
            <person name="Yoshinaga Y."/>
            <person name="Zwiers L.-H."/>
            <person name="Turgeon B.G."/>
            <person name="Goodwin S.B."/>
            <person name="Spatafora J.W."/>
            <person name="Crous P.W."/>
            <person name="Grigoriev I.V."/>
        </authorList>
    </citation>
    <scope>NUCLEOTIDE SEQUENCE</scope>
    <source>
        <strain evidence="1">P77</strain>
    </source>
</reference>
<organism evidence="1 2">
    <name type="scientific">Decorospora gaudefroyi</name>
    <dbReference type="NCBI Taxonomy" id="184978"/>
    <lineage>
        <taxon>Eukaryota</taxon>
        <taxon>Fungi</taxon>
        <taxon>Dikarya</taxon>
        <taxon>Ascomycota</taxon>
        <taxon>Pezizomycotina</taxon>
        <taxon>Dothideomycetes</taxon>
        <taxon>Pleosporomycetidae</taxon>
        <taxon>Pleosporales</taxon>
        <taxon>Pleosporineae</taxon>
        <taxon>Pleosporaceae</taxon>
        <taxon>Decorospora</taxon>
    </lineage>
</organism>
<gene>
    <name evidence="1" type="ORF">BDW02DRAFT_595323</name>
</gene>
<keyword evidence="2" id="KW-1185">Reference proteome</keyword>
<protein>
    <submittedName>
        <fullName evidence="1">Uncharacterized protein</fullName>
    </submittedName>
</protein>
<sequence>MTGYSSYLHRSFTAYTGSLVITTDTRFFTRTFCKAGDYEFNLLPLMLLAMDAPKIRITFIPQKNGNPFGLQPLLVQDLHHVIYLSRQKKLWSAYLRGAIKSLTLYTCGLYEKSEGRGEQYGLEPDLHIEFNKNHEESWMHGTHTFKDLEAFLKRTGLDKLTELFVHRDKIDWLLNSGKTKPGL</sequence>
<dbReference type="AlphaFoldDB" id="A0A6A5KT59"/>
<proteinExistence type="predicted"/>